<dbReference type="RefSeq" id="WP_026641986.1">
    <property type="nucleotide sequence ID" value="NZ_JGZU01000011.1"/>
</dbReference>
<keyword evidence="3" id="KW-1133">Transmembrane helix</keyword>
<evidence type="ECO:0000313" key="5">
    <source>
        <dbReference type="Proteomes" id="UP000029080"/>
    </source>
</evidence>
<dbReference type="eggNOG" id="ENOG5032IEZ">
    <property type="taxonomic scope" value="Bacteria"/>
</dbReference>
<keyword evidence="3" id="KW-0472">Membrane</keyword>
<protein>
    <submittedName>
        <fullName evidence="4">Uncharacterized protein</fullName>
    </submittedName>
</protein>
<feature type="transmembrane region" description="Helical" evidence="3">
    <location>
        <begin position="266"/>
        <end position="286"/>
    </location>
</feature>
<feature type="region of interest" description="Disordered" evidence="2">
    <location>
        <begin position="1"/>
        <end position="28"/>
    </location>
</feature>
<dbReference type="Proteomes" id="UP000029080">
    <property type="component" value="Unassembled WGS sequence"/>
</dbReference>
<keyword evidence="5" id="KW-1185">Reference proteome</keyword>
<name>A0A087EDR8_9BIFI</name>
<evidence type="ECO:0000256" key="2">
    <source>
        <dbReference type="SAM" id="MobiDB-lite"/>
    </source>
</evidence>
<evidence type="ECO:0000313" key="4">
    <source>
        <dbReference type="EMBL" id="KFJ05919.1"/>
    </source>
</evidence>
<feature type="coiled-coil region" evidence="1">
    <location>
        <begin position="185"/>
        <end position="236"/>
    </location>
</feature>
<keyword evidence="3" id="KW-0812">Transmembrane</keyword>
<sequence length="287" mass="31064">MANTTPAMEALRNAEQSHQDAVKAHDKAVSQAQDAVRREEKEHAKAVAAAEKNLADAKKAFAQPTYTFAGTKLFPDHVEDGKSSISLEEGMLVEINASGVSYTAPTTNSEIAAASAAATVIASDDAMEGADVAGKRNTVDVNGTAHDSRNLFITLRTSNNAMTITCDPDKEKEARDFVDKVARAAADVTVVVERHEQEIQSLQDAIEQQRANTELIDVARQKLQEAEQDTATIEATAKAFDVVKAATPKEDIHAYEEDKRRRKFRLILGIIIAVIIVAAVIAGFFFL</sequence>
<evidence type="ECO:0000256" key="3">
    <source>
        <dbReference type="SAM" id="Phobius"/>
    </source>
</evidence>
<evidence type="ECO:0000256" key="1">
    <source>
        <dbReference type="SAM" id="Coils"/>
    </source>
</evidence>
<feature type="compositionally biased region" description="Basic and acidic residues" evidence="2">
    <location>
        <begin position="15"/>
        <end position="28"/>
    </location>
</feature>
<keyword evidence="1" id="KW-0175">Coiled coil</keyword>
<proteinExistence type="predicted"/>
<dbReference type="EMBL" id="JGZU01000011">
    <property type="protein sequence ID" value="KFJ05919.1"/>
    <property type="molecule type" value="Genomic_DNA"/>
</dbReference>
<dbReference type="OrthoDB" id="10015310at2"/>
<comment type="caution">
    <text evidence="4">The sequence shown here is derived from an EMBL/GenBank/DDBJ whole genome shotgun (WGS) entry which is preliminary data.</text>
</comment>
<dbReference type="AlphaFoldDB" id="A0A087EDR8"/>
<accession>A0A087EDR8</accession>
<gene>
    <name evidence="4" type="ORF">BITS_1057</name>
</gene>
<organism evidence="4 5">
    <name type="scientific">Bifidobacterium tsurumiense</name>
    <dbReference type="NCBI Taxonomy" id="356829"/>
    <lineage>
        <taxon>Bacteria</taxon>
        <taxon>Bacillati</taxon>
        <taxon>Actinomycetota</taxon>
        <taxon>Actinomycetes</taxon>
        <taxon>Bifidobacteriales</taxon>
        <taxon>Bifidobacteriaceae</taxon>
        <taxon>Bifidobacterium</taxon>
    </lineage>
</organism>
<reference evidence="4 5" key="1">
    <citation type="submission" date="2014-03" db="EMBL/GenBank/DDBJ databases">
        <title>Genomics of Bifidobacteria.</title>
        <authorList>
            <person name="Ventura M."/>
            <person name="Milani C."/>
            <person name="Lugli G.A."/>
        </authorList>
    </citation>
    <scope>NUCLEOTIDE SEQUENCE [LARGE SCALE GENOMIC DNA]</scope>
    <source>
        <strain evidence="4 5">JCM 13495</strain>
    </source>
</reference>